<name>A0A5B7H1Q0_PORTR</name>
<protein>
    <submittedName>
        <fullName evidence="2">Uncharacterized protein</fullName>
    </submittedName>
</protein>
<evidence type="ECO:0000313" key="2">
    <source>
        <dbReference type="EMBL" id="MPC66090.1"/>
    </source>
</evidence>
<dbReference type="EMBL" id="VSRR010024265">
    <property type="protein sequence ID" value="MPC66090.1"/>
    <property type="molecule type" value="Genomic_DNA"/>
</dbReference>
<feature type="region of interest" description="Disordered" evidence="1">
    <location>
        <begin position="1"/>
        <end position="91"/>
    </location>
</feature>
<reference evidence="2 3" key="1">
    <citation type="submission" date="2019-05" db="EMBL/GenBank/DDBJ databases">
        <title>Another draft genome of Portunus trituberculatus and its Hox gene families provides insights of decapod evolution.</title>
        <authorList>
            <person name="Jeong J.-H."/>
            <person name="Song I."/>
            <person name="Kim S."/>
            <person name="Choi T."/>
            <person name="Kim D."/>
            <person name="Ryu S."/>
            <person name="Kim W."/>
        </authorList>
    </citation>
    <scope>NUCLEOTIDE SEQUENCE [LARGE SCALE GENOMIC DNA]</scope>
    <source>
        <tissue evidence="2">Muscle</tissue>
    </source>
</reference>
<feature type="compositionally biased region" description="Basic residues" evidence="1">
    <location>
        <begin position="1"/>
        <end position="14"/>
    </location>
</feature>
<proteinExistence type="predicted"/>
<accession>A0A5B7H1Q0</accession>
<evidence type="ECO:0000313" key="3">
    <source>
        <dbReference type="Proteomes" id="UP000324222"/>
    </source>
</evidence>
<dbReference type="AlphaFoldDB" id="A0A5B7H1Q0"/>
<feature type="compositionally biased region" description="Basic and acidic residues" evidence="1">
    <location>
        <begin position="34"/>
        <end position="48"/>
    </location>
</feature>
<gene>
    <name evidence="2" type="ORF">E2C01_060233</name>
</gene>
<evidence type="ECO:0000256" key="1">
    <source>
        <dbReference type="SAM" id="MobiDB-lite"/>
    </source>
</evidence>
<organism evidence="2 3">
    <name type="scientific">Portunus trituberculatus</name>
    <name type="common">Swimming crab</name>
    <name type="synonym">Neptunus trituberculatus</name>
    <dbReference type="NCBI Taxonomy" id="210409"/>
    <lineage>
        <taxon>Eukaryota</taxon>
        <taxon>Metazoa</taxon>
        <taxon>Ecdysozoa</taxon>
        <taxon>Arthropoda</taxon>
        <taxon>Crustacea</taxon>
        <taxon>Multicrustacea</taxon>
        <taxon>Malacostraca</taxon>
        <taxon>Eumalacostraca</taxon>
        <taxon>Eucarida</taxon>
        <taxon>Decapoda</taxon>
        <taxon>Pleocyemata</taxon>
        <taxon>Brachyura</taxon>
        <taxon>Eubrachyura</taxon>
        <taxon>Portunoidea</taxon>
        <taxon>Portunidae</taxon>
        <taxon>Portuninae</taxon>
        <taxon>Portunus</taxon>
    </lineage>
</organism>
<keyword evidence="3" id="KW-1185">Reference proteome</keyword>
<feature type="compositionally biased region" description="Gly residues" evidence="1">
    <location>
        <begin position="52"/>
        <end position="68"/>
    </location>
</feature>
<comment type="caution">
    <text evidence="2">The sequence shown here is derived from an EMBL/GenBank/DDBJ whole genome shotgun (WGS) entry which is preliminary data.</text>
</comment>
<sequence length="91" mass="9640">MRRERRKRGRRGGRIGRAGLSNACKASPSLDKTIGPEHSRDIDVRGDTAADNGGGTGGGVGEWQGRGTPGLMRRSKAAPGEHVKGTRLTYV</sequence>
<dbReference type="Proteomes" id="UP000324222">
    <property type="component" value="Unassembled WGS sequence"/>
</dbReference>